<dbReference type="PANTHER" id="PTHR31569">
    <property type="entry name" value="SWIM-TYPE DOMAIN-CONTAINING PROTEIN"/>
    <property type="match status" value="1"/>
</dbReference>
<evidence type="ECO:0000313" key="2">
    <source>
        <dbReference type="EMBL" id="GMF57798.1"/>
    </source>
</evidence>
<protein>
    <submittedName>
        <fullName evidence="2">Unnamed protein product</fullName>
    </submittedName>
</protein>
<dbReference type="OrthoDB" id="127122at2759"/>
<evidence type="ECO:0000259" key="1">
    <source>
        <dbReference type="Pfam" id="PF21056"/>
    </source>
</evidence>
<evidence type="ECO:0000313" key="3">
    <source>
        <dbReference type="Proteomes" id="UP001165121"/>
    </source>
</evidence>
<organism evidence="2 3">
    <name type="scientific">Phytophthora fragariaefolia</name>
    <dbReference type="NCBI Taxonomy" id="1490495"/>
    <lineage>
        <taxon>Eukaryota</taxon>
        <taxon>Sar</taxon>
        <taxon>Stramenopiles</taxon>
        <taxon>Oomycota</taxon>
        <taxon>Peronosporomycetes</taxon>
        <taxon>Peronosporales</taxon>
        <taxon>Peronosporaceae</taxon>
        <taxon>Phytophthora</taxon>
    </lineage>
</organism>
<dbReference type="PANTHER" id="PTHR31569:SF4">
    <property type="entry name" value="SWIM-TYPE DOMAIN-CONTAINING PROTEIN"/>
    <property type="match status" value="1"/>
</dbReference>
<keyword evidence="3" id="KW-1185">Reference proteome</keyword>
<dbReference type="InterPro" id="IPR052579">
    <property type="entry name" value="Zinc_finger_SWIM"/>
</dbReference>
<gene>
    <name evidence="2" type="ORF">Pfra01_002474500</name>
</gene>
<dbReference type="EMBL" id="BSXT01004414">
    <property type="protein sequence ID" value="GMF57798.1"/>
    <property type="molecule type" value="Genomic_DNA"/>
</dbReference>
<comment type="caution">
    <text evidence="2">The sequence shown here is derived from an EMBL/GenBank/DDBJ whole genome shotgun (WGS) entry which is preliminary data.</text>
</comment>
<dbReference type="Proteomes" id="UP001165121">
    <property type="component" value="Unassembled WGS sequence"/>
</dbReference>
<dbReference type="AlphaFoldDB" id="A0A9W7D500"/>
<feature type="domain" description="ZSWIM1/3 RNaseH-like" evidence="1">
    <location>
        <begin position="79"/>
        <end position="134"/>
    </location>
</feature>
<reference evidence="2" key="1">
    <citation type="submission" date="2023-04" db="EMBL/GenBank/DDBJ databases">
        <title>Phytophthora fragariaefolia NBRC 109709.</title>
        <authorList>
            <person name="Ichikawa N."/>
            <person name="Sato H."/>
            <person name="Tonouchi N."/>
        </authorList>
    </citation>
    <scope>NUCLEOTIDE SEQUENCE</scope>
    <source>
        <strain evidence="2">NBRC 109709</strain>
    </source>
</reference>
<dbReference type="Pfam" id="PF21056">
    <property type="entry name" value="ZSWIM1-3_RNaseH-like"/>
    <property type="match status" value="1"/>
</dbReference>
<proteinExistence type="predicted"/>
<sequence>MHNHPISGLSSFEKKILRYIWDNTDSEPDMVDVHNLLAKLKRDEDSGTSLSDRVSETLDRFCEADNLAVSHVDIDRDGAKHALIKDERAETLRLVIQQFKRCNPSWSDVQCVVVDKDFTEIGVFREELPEARILRCQFHAIKYIQERISKTEYGLDAIQRSRLKQLASLIVRAGSEEEYRRYFDFMKRELHVVDELDEEVCDGPFVLELFPGELG</sequence>
<accession>A0A9W7D500</accession>
<dbReference type="InterPro" id="IPR048324">
    <property type="entry name" value="ZSWIM1-3_RNaseH-like"/>
</dbReference>
<name>A0A9W7D500_9STRA</name>